<evidence type="ECO:0000259" key="3">
    <source>
        <dbReference type="PROSITE" id="PS51203"/>
    </source>
</evidence>
<dbReference type="PROSITE" id="PS51203">
    <property type="entry name" value="CS"/>
    <property type="match status" value="1"/>
</dbReference>
<evidence type="ECO:0000313" key="6">
    <source>
        <dbReference type="Proteomes" id="UP000663888"/>
    </source>
</evidence>
<dbReference type="PANTHER" id="PTHR22932">
    <property type="entry name" value="TELOMERASE-BINDING PROTEIN P23 HSP90 CO-CHAPERONE"/>
    <property type="match status" value="1"/>
</dbReference>
<dbReference type="GO" id="GO:0051087">
    <property type="term" value="F:protein-folding chaperone binding"/>
    <property type="evidence" value="ECO:0007669"/>
    <property type="project" value="TreeGrafter"/>
</dbReference>
<dbReference type="GO" id="GO:0051879">
    <property type="term" value="F:Hsp90 protein binding"/>
    <property type="evidence" value="ECO:0007669"/>
    <property type="project" value="InterPro"/>
</dbReference>
<dbReference type="SUPFAM" id="SSF49764">
    <property type="entry name" value="HSP20-like chaperones"/>
    <property type="match status" value="1"/>
</dbReference>
<feature type="domain" description="CS" evidence="3">
    <location>
        <begin position="17"/>
        <end position="119"/>
    </location>
</feature>
<dbReference type="PANTHER" id="PTHR22932:SF1">
    <property type="entry name" value="CO-CHAPERONE PROTEIN DAF-41"/>
    <property type="match status" value="1"/>
</dbReference>
<comment type="caution">
    <text evidence="4">The sequence shown here is derived from an EMBL/GenBank/DDBJ whole genome shotgun (WGS) entry which is preliminary data.</text>
</comment>
<dbReference type="InterPro" id="IPR007052">
    <property type="entry name" value="CS_dom"/>
</dbReference>
<dbReference type="AlphaFoldDB" id="A0A8H3BAW2"/>
<dbReference type="EMBL" id="CAJMWX010001041">
    <property type="protein sequence ID" value="CAE6451323.1"/>
    <property type="molecule type" value="Genomic_DNA"/>
</dbReference>
<sequence length="214" mass="23624">MRWMRVPLTTTSIMSTTRNPEVFWAQRSSETDASKNIIYLTVNLPDLKEDTVKYELTPNKLTFKGTTASPSEQPVDYAFELELFGEVVPDESVKKLTSRHFVAVLRKKDLKLEYWPRLTKEKVRLQWLRTDFEKWADEDEQDAKAELDTDGMEGMGGLGGMGGMGGMDMEKLMSQIGGAGGASALDPSSLGGAPDDSDEDDDGPPPLEPADAAK</sequence>
<feature type="region of interest" description="Disordered" evidence="2">
    <location>
        <begin position="162"/>
        <end position="214"/>
    </location>
</feature>
<comment type="similarity">
    <text evidence="1">Belongs to the p23/wos2 family.</text>
</comment>
<dbReference type="GO" id="GO:0005634">
    <property type="term" value="C:nucleus"/>
    <property type="evidence" value="ECO:0007669"/>
    <property type="project" value="TreeGrafter"/>
</dbReference>
<name>A0A8H3BAW2_9AGAM</name>
<dbReference type="Proteomes" id="UP000663888">
    <property type="component" value="Unassembled WGS sequence"/>
</dbReference>
<dbReference type="GO" id="GO:0006457">
    <property type="term" value="P:protein folding"/>
    <property type="evidence" value="ECO:0007669"/>
    <property type="project" value="TreeGrafter"/>
</dbReference>
<organism evidence="4 6">
    <name type="scientific">Rhizoctonia solani</name>
    <dbReference type="NCBI Taxonomy" id="456999"/>
    <lineage>
        <taxon>Eukaryota</taxon>
        <taxon>Fungi</taxon>
        <taxon>Dikarya</taxon>
        <taxon>Basidiomycota</taxon>
        <taxon>Agaricomycotina</taxon>
        <taxon>Agaricomycetes</taxon>
        <taxon>Cantharellales</taxon>
        <taxon>Ceratobasidiaceae</taxon>
        <taxon>Rhizoctonia</taxon>
    </lineage>
</organism>
<reference evidence="4" key="1">
    <citation type="submission" date="2021-01" db="EMBL/GenBank/DDBJ databases">
        <authorList>
            <person name="Kaushik A."/>
        </authorList>
    </citation>
    <scope>NUCLEOTIDE SEQUENCE</scope>
    <source>
        <strain evidence="4">AG4-R118</strain>
        <strain evidence="5">AG4-RS23</strain>
    </source>
</reference>
<dbReference type="Proteomes" id="UP000663861">
    <property type="component" value="Unassembled WGS sequence"/>
</dbReference>
<evidence type="ECO:0000313" key="5">
    <source>
        <dbReference type="EMBL" id="CAE6452396.1"/>
    </source>
</evidence>
<dbReference type="Pfam" id="PF04969">
    <property type="entry name" value="CS"/>
    <property type="match status" value="1"/>
</dbReference>
<evidence type="ECO:0000256" key="2">
    <source>
        <dbReference type="SAM" id="MobiDB-lite"/>
    </source>
</evidence>
<dbReference type="InterPro" id="IPR008978">
    <property type="entry name" value="HSP20-like_chaperone"/>
</dbReference>
<protein>
    <recommendedName>
        <fullName evidence="3">CS domain-containing protein</fullName>
    </recommendedName>
</protein>
<dbReference type="InterPro" id="IPR045250">
    <property type="entry name" value="p23-like"/>
</dbReference>
<dbReference type="GO" id="GO:0051131">
    <property type="term" value="P:chaperone-mediated protein complex assembly"/>
    <property type="evidence" value="ECO:0007669"/>
    <property type="project" value="TreeGrafter"/>
</dbReference>
<gene>
    <name evidence="5" type="ORF">RDB_LOCUS56460</name>
    <name evidence="4" type="ORF">RDB_LOCUS69996</name>
</gene>
<dbReference type="GO" id="GO:0005829">
    <property type="term" value="C:cytosol"/>
    <property type="evidence" value="ECO:0007669"/>
    <property type="project" value="TreeGrafter"/>
</dbReference>
<dbReference type="FunFam" id="2.60.40.790:FF:000013">
    <property type="entry name" value="Very-long-chain (3R)-3-hydroxyacyl-CoA dehydratase"/>
    <property type="match status" value="1"/>
</dbReference>
<dbReference type="CDD" id="cd06465">
    <property type="entry name" value="p23_hB-ind1_like"/>
    <property type="match status" value="1"/>
</dbReference>
<evidence type="ECO:0000256" key="1">
    <source>
        <dbReference type="ARBA" id="ARBA00025733"/>
    </source>
</evidence>
<proteinExistence type="inferred from homology"/>
<dbReference type="EMBL" id="CAJMWY010000944">
    <property type="protein sequence ID" value="CAE6452396.1"/>
    <property type="molecule type" value="Genomic_DNA"/>
</dbReference>
<dbReference type="Gene3D" id="2.60.40.790">
    <property type="match status" value="1"/>
</dbReference>
<accession>A0A8H3BAW2</accession>
<evidence type="ECO:0000313" key="4">
    <source>
        <dbReference type="EMBL" id="CAE6451323.1"/>
    </source>
</evidence>